<dbReference type="Proteomes" id="UP000800035">
    <property type="component" value="Unassembled WGS sequence"/>
</dbReference>
<proteinExistence type="predicted"/>
<dbReference type="PANTHER" id="PTHR21310">
    <property type="entry name" value="AMINOGLYCOSIDE PHOSPHOTRANSFERASE-RELATED-RELATED"/>
    <property type="match status" value="1"/>
</dbReference>
<reference evidence="2" key="1">
    <citation type="journal article" date="2020" name="Stud. Mycol.">
        <title>101 Dothideomycetes genomes: a test case for predicting lifestyles and emergence of pathogens.</title>
        <authorList>
            <person name="Haridas S."/>
            <person name="Albert R."/>
            <person name="Binder M."/>
            <person name="Bloem J."/>
            <person name="Labutti K."/>
            <person name="Salamov A."/>
            <person name="Andreopoulos B."/>
            <person name="Baker S."/>
            <person name="Barry K."/>
            <person name="Bills G."/>
            <person name="Bluhm B."/>
            <person name="Cannon C."/>
            <person name="Castanera R."/>
            <person name="Culley D."/>
            <person name="Daum C."/>
            <person name="Ezra D."/>
            <person name="Gonzalez J."/>
            <person name="Henrissat B."/>
            <person name="Kuo A."/>
            <person name="Liang C."/>
            <person name="Lipzen A."/>
            <person name="Lutzoni F."/>
            <person name="Magnuson J."/>
            <person name="Mondo S."/>
            <person name="Nolan M."/>
            <person name="Ohm R."/>
            <person name="Pangilinan J."/>
            <person name="Park H.-J."/>
            <person name="Ramirez L."/>
            <person name="Alfaro M."/>
            <person name="Sun H."/>
            <person name="Tritt A."/>
            <person name="Yoshinaga Y."/>
            <person name="Zwiers L.-H."/>
            <person name="Turgeon B."/>
            <person name="Goodwin S."/>
            <person name="Spatafora J."/>
            <person name="Crous P."/>
            <person name="Grigoriev I."/>
        </authorList>
    </citation>
    <scope>NUCLEOTIDE SEQUENCE</scope>
    <source>
        <strain evidence="2">CBS 675.92</strain>
    </source>
</reference>
<sequence length="412" mass="47327">MPPPPLHSPSSKATEQNSRIIWAPSIPSIDWSELLQTISLHGILVQASGLRECKAYTFVFDSDSKPFSGSQSIIFVVGYADGVKYAFRLPYHLRKSKLRDRLLSNELEQWEAFVQSRIPLVPRVVGYSLSIDNPIGFPFIAYEWVEGKPLSWNDYEPQNTVQREKIIKSLALFTINTACRLQKPGETTTEVYVTQAIDRKIKRVLKGQLRTAKLVDCLRQRSLIRKYMIPELDSSPWVMVHGDLSGPNIITDTEYNISGIIDFGFAEYVPLQFAAVFPRILDHESYQDQDDIDIAPELSDDPESSLVWRSKNSETKRRDRQIFLETVKGLCDTHGEICRSFYRVLNSKEEIRRYWRFVAISNQKLHQVMVKVNWLLHDAEWVDENLSNEWKLFQLANSSVVSDSTSDLSGFS</sequence>
<evidence type="ECO:0000313" key="3">
    <source>
        <dbReference type="Proteomes" id="UP000800035"/>
    </source>
</evidence>
<evidence type="ECO:0000313" key="2">
    <source>
        <dbReference type="EMBL" id="KAF1958355.1"/>
    </source>
</evidence>
<protein>
    <recommendedName>
        <fullName evidence="1">Aminoglycoside phosphotransferase domain-containing protein</fullName>
    </recommendedName>
</protein>
<dbReference type="EMBL" id="ML976987">
    <property type="protein sequence ID" value="KAF1958355.1"/>
    <property type="molecule type" value="Genomic_DNA"/>
</dbReference>
<accession>A0A6A5U0H0</accession>
<dbReference type="InterPro" id="IPR011009">
    <property type="entry name" value="Kinase-like_dom_sf"/>
</dbReference>
<gene>
    <name evidence="2" type="ORF">CC80DRAFT_490952</name>
</gene>
<name>A0A6A5U0H0_9PLEO</name>
<dbReference type="InterPro" id="IPR002575">
    <property type="entry name" value="Aminoglycoside_PTrfase"/>
</dbReference>
<keyword evidence="3" id="KW-1185">Reference proteome</keyword>
<evidence type="ECO:0000259" key="1">
    <source>
        <dbReference type="Pfam" id="PF01636"/>
    </source>
</evidence>
<dbReference type="SUPFAM" id="SSF56112">
    <property type="entry name" value="Protein kinase-like (PK-like)"/>
    <property type="match status" value="1"/>
</dbReference>
<dbReference type="AlphaFoldDB" id="A0A6A5U0H0"/>
<dbReference type="OrthoDB" id="5598852at2759"/>
<dbReference type="PANTHER" id="PTHR21310:SF15">
    <property type="entry name" value="AMINOGLYCOSIDE PHOSPHOTRANSFERASE DOMAIN-CONTAINING PROTEIN"/>
    <property type="match status" value="1"/>
</dbReference>
<feature type="domain" description="Aminoglycoside phosphotransferase" evidence="1">
    <location>
        <begin position="91"/>
        <end position="270"/>
    </location>
</feature>
<dbReference type="Pfam" id="PF01636">
    <property type="entry name" value="APH"/>
    <property type="match status" value="1"/>
</dbReference>
<dbReference type="Gene3D" id="3.90.1200.10">
    <property type="match status" value="1"/>
</dbReference>
<dbReference type="InterPro" id="IPR051678">
    <property type="entry name" value="AGP_Transferase"/>
</dbReference>
<organism evidence="2 3">
    <name type="scientific">Byssothecium circinans</name>
    <dbReference type="NCBI Taxonomy" id="147558"/>
    <lineage>
        <taxon>Eukaryota</taxon>
        <taxon>Fungi</taxon>
        <taxon>Dikarya</taxon>
        <taxon>Ascomycota</taxon>
        <taxon>Pezizomycotina</taxon>
        <taxon>Dothideomycetes</taxon>
        <taxon>Pleosporomycetidae</taxon>
        <taxon>Pleosporales</taxon>
        <taxon>Massarineae</taxon>
        <taxon>Massarinaceae</taxon>
        <taxon>Byssothecium</taxon>
    </lineage>
</organism>